<protein>
    <submittedName>
        <fullName evidence="1">Uncharacterized protein</fullName>
    </submittedName>
</protein>
<dbReference type="GeneID" id="54481002"/>
<organism evidence="1 2">
    <name type="scientific">Pseudovirgaria hyperparasitica</name>
    <dbReference type="NCBI Taxonomy" id="470096"/>
    <lineage>
        <taxon>Eukaryota</taxon>
        <taxon>Fungi</taxon>
        <taxon>Dikarya</taxon>
        <taxon>Ascomycota</taxon>
        <taxon>Pezizomycotina</taxon>
        <taxon>Dothideomycetes</taxon>
        <taxon>Dothideomycetes incertae sedis</taxon>
        <taxon>Acrospermales</taxon>
        <taxon>Acrospermaceae</taxon>
        <taxon>Pseudovirgaria</taxon>
    </lineage>
</organism>
<reference evidence="1" key="1">
    <citation type="journal article" date="2020" name="Stud. Mycol.">
        <title>101 Dothideomycetes genomes: a test case for predicting lifestyles and emergence of pathogens.</title>
        <authorList>
            <person name="Haridas S."/>
            <person name="Albert R."/>
            <person name="Binder M."/>
            <person name="Bloem J."/>
            <person name="Labutti K."/>
            <person name="Salamov A."/>
            <person name="Andreopoulos B."/>
            <person name="Baker S."/>
            <person name="Barry K."/>
            <person name="Bills G."/>
            <person name="Bluhm B."/>
            <person name="Cannon C."/>
            <person name="Castanera R."/>
            <person name="Culley D."/>
            <person name="Daum C."/>
            <person name="Ezra D."/>
            <person name="Gonzalez J."/>
            <person name="Henrissat B."/>
            <person name="Kuo A."/>
            <person name="Liang C."/>
            <person name="Lipzen A."/>
            <person name="Lutzoni F."/>
            <person name="Magnuson J."/>
            <person name="Mondo S."/>
            <person name="Nolan M."/>
            <person name="Ohm R."/>
            <person name="Pangilinan J."/>
            <person name="Park H.-J."/>
            <person name="Ramirez L."/>
            <person name="Alfaro M."/>
            <person name="Sun H."/>
            <person name="Tritt A."/>
            <person name="Yoshinaga Y."/>
            <person name="Zwiers L.-H."/>
            <person name="Turgeon B."/>
            <person name="Goodwin S."/>
            <person name="Spatafora J."/>
            <person name="Crous P."/>
            <person name="Grigoriev I."/>
        </authorList>
    </citation>
    <scope>NUCLEOTIDE SEQUENCE</scope>
    <source>
        <strain evidence="1">CBS 121739</strain>
    </source>
</reference>
<name>A0A6A6VTU9_9PEZI</name>
<keyword evidence="2" id="KW-1185">Reference proteome</keyword>
<dbReference type="RefSeq" id="XP_033595605.1">
    <property type="nucleotide sequence ID" value="XM_033739948.1"/>
</dbReference>
<proteinExistence type="predicted"/>
<dbReference type="Proteomes" id="UP000799437">
    <property type="component" value="Unassembled WGS sequence"/>
</dbReference>
<dbReference type="AlphaFoldDB" id="A0A6A6VTU9"/>
<evidence type="ECO:0000313" key="2">
    <source>
        <dbReference type="Proteomes" id="UP000799437"/>
    </source>
</evidence>
<dbReference type="EMBL" id="ML996586">
    <property type="protein sequence ID" value="KAF2753154.1"/>
    <property type="molecule type" value="Genomic_DNA"/>
</dbReference>
<sequence>MTGRQLFSVRPMSLSLTRTFVAWYLTNAQSTGWAMILGTEWLLACSRKNIHAIGLRCNHNPVASPPDVINTCLARCCRHRLIYNQAFLSLQIDPSQRYWLCPKVQTEFEHLYIYTSPCF</sequence>
<accession>A0A6A6VTU9</accession>
<evidence type="ECO:0000313" key="1">
    <source>
        <dbReference type="EMBL" id="KAF2753154.1"/>
    </source>
</evidence>
<gene>
    <name evidence="1" type="ORF">EJ05DRAFT_227073</name>
</gene>